<dbReference type="Gene3D" id="3.30.160.390">
    <property type="entry name" value="Integrase, DNA-binding domain"/>
    <property type="match status" value="1"/>
</dbReference>
<feature type="region of interest" description="Disordered" evidence="6">
    <location>
        <begin position="397"/>
        <end position="441"/>
    </location>
</feature>
<evidence type="ECO:0000256" key="1">
    <source>
        <dbReference type="ARBA" id="ARBA00008857"/>
    </source>
</evidence>
<dbReference type="CDD" id="cd00801">
    <property type="entry name" value="INT_P4_C"/>
    <property type="match status" value="1"/>
</dbReference>
<dbReference type="Gene3D" id="1.10.443.10">
    <property type="entry name" value="Intergrase catalytic core"/>
    <property type="match status" value="1"/>
</dbReference>
<feature type="compositionally biased region" description="Basic and acidic residues" evidence="6">
    <location>
        <begin position="420"/>
        <end position="435"/>
    </location>
</feature>
<name>A0A240U3I6_9BURK</name>
<evidence type="ECO:0000313" key="10">
    <source>
        <dbReference type="Proteomes" id="UP000194432"/>
    </source>
</evidence>
<dbReference type="InterPro" id="IPR011010">
    <property type="entry name" value="DNA_brk_join_enz"/>
</dbReference>
<dbReference type="InterPro" id="IPR025166">
    <property type="entry name" value="Integrase_DNA_bind_dom"/>
</dbReference>
<evidence type="ECO:0008006" key="11">
    <source>
        <dbReference type="Google" id="ProtNLM"/>
    </source>
</evidence>
<dbReference type="GO" id="GO:0006310">
    <property type="term" value="P:DNA recombination"/>
    <property type="evidence" value="ECO:0007669"/>
    <property type="project" value="UniProtKB-KW"/>
</dbReference>
<dbReference type="PANTHER" id="PTHR30629:SF2">
    <property type="entry name" value="PROPHAGE INTEGRASE INTS-RELATED"/>
    <property type="match status" value="1"/>
</dbReference>
<keyword evidence="4" id="KW-0233">DNA recombination</keyword>
<dbReference type="InterPro" id="IPR053876">
    <property type="entry name" value="Phage_int_M"/>
</dbReference>
<dbReference type="AlphaFoldDB" id="A0A240U3I6"/>
<dbReference type="InterPro" id="IPR038488">
    <property type="entry name" value="Integrase_DNA-bd_sf"/>
</dbReference>
<dbReference type="PROSITE" id="PS51900">
    <property type="entry name" value="CB"/>
    <property type="match status" value="1"/>
</dbReference>
<proteinExistence type="inferred from homology"/>
<dbReference type="InterPro" id="IPR050808">
    <property type="entry name" value="Phage_Integrase"/>
</dbReference>
<evidence type="ECO:0000256" key="4">
    <source>
        <dbReference type="ARBA" id="ARBA00023172"/>
    </source>
</evidence>
<dbReference type="GO" id="GO:0003677">
    <property type="term" value="F:DNA binding"/>
    <property type="evidence" value="ECO:0007669"/>
    <property type="project" value="UniProtKB-UniRule"/>
</dbReference>
<sequence length="441" mass="49734">MLSTLRVKSAKPEARAYKLADTGGLYVLVQPNGSKLWRYKFRINGIEGLQALGSFPEVSLAVARELHADARKLVALGINPTQAKKDEKIVQVQEQLNRDKGAFANVVEDWNAATAADLRPTTVRQRKREIDNDLLPKLKDRPIAGIARLELTALLKDVEKRAPETARNLRNHLWGMFEYAIDSGLIENNPVPPVRIMKKRNQKNHPALSEKQVGRFIRTLDAATRINEETRIAMQLVLLTACRKAEIIEGRWNEIDLESAQWEIPESRMKARRAHWVPLSSQAIALLTRLRALVPPDREHLFPNRIDPRRPMANRSLNALMERLGFSGEGTPHGMRSSFSTYFNSIHGNIDVIEHCLAHVPANAVRAAYNRHAYQDERRVMLQQWADCLDRLREDGSASEDESIASAMKAKKAPMTTAKTDTRARNASIERKPVAELEPAG</sequence>
<keyword evidence="3 5" id="KW-0238">DNA-binding</keyword>
<reference evidence="9 10" key="1">
    <citation type="submission" date="2017-05" db="EMBL/GenBank/DDBJ databases">
        <title>Polyphasic characterization of four soil-derived phenanthrene-degrading Acidovorax strains and proposal of Acidovorax phenanthrenivorans sp. nov.</title>
        <authorList>
            <person name="Singleton D.R."/>
            <person name="Lee J."/>
            <person name="Dickey A.N."/>
            <person name="Stroud A."/>
            <person name="Scholl E.H."/>
            <person name="Wright F.A."/>
            <person name="Aitken M.D."/>
        </authorList>
    </citation>
    <scope>NUCLEOTIDE SEQUENCE [LARGE SCALE GENOMIC DNA]</scope>
    <source>
        <strain evidence="9">NA3</strain>
    </source>
</reference>
<dbReference type="Pfam" id="PF13356">
    <property type="entry name" value="Arm-DNA-bind_3"/>
    <property type="match status" value="1"/>
</dbReference>
<dbReference type="InterPro" id="IPR002104">
    <property type="entry name" value="Integrase_catalytic"/>
</dbReference>
<dbReference type="EMBL" id="CP021361">
    <property type="protein sequence ID" value="ART52396.1"/>
    <property type="molecule type" value="Genomic_DNA"/>
</dbReference>
<dbReference type="Proteomes" id="UP000194432">
    <property type="component" value="Chromosome 1"/>
</dbReference>
<dbReference type="RefSeq" id="WP_094098289.1">
    <property type="nucleotide sequence ID" value="NZ_CP021361.1"/>
</dbReference>
<dbReference type="Pfam" id="PF22022">
    <property type="entry name" value="Phage_int_M"/>
    <property type="match status" value="1"/>
</dbReference>
<protein>
    <recommendedName>
        <fullName evidence="11">Integrase</fullName>
    </recommendedName>
</protein>
<dbReference type="InterPro" id="IPR013762">
    <property type="entry name" value="Integrase-like_cat_sf"/>
</dbReference>
<evidence type="ECO:0000256" key="6">
    <source>
        <dbReference type="SAM" id="MobiDB-lite"/>
    </source>
</evidence>
<feature type="domain" description="Core-binding (CB)" evidence="8">
    <location>
        <begin position="101"/>
        <end position="181"/>
    </location>
</feature>
<organism evidence="9 10">
    <name type="scientific">Acidovorax carolinensis</name>
    <dbReference type="NCBI Taxonomy" id="553814"/>
    <lineage>
        <taxon>Bacteria</taxon>
        <taxon>Pseudomonadati</taxon>
        <taxon>Pseudomonadota</taxon>
        <taxon>Betaproteobacteria</taxon>
        <taxon>Burkholderiales</taxon>
        <taxon>Comamonadaceae</taxon>
        <taxon>Acidovorax</taxon>
    </lineage>
</organism>
<dbReference type="PROSITE" id="PS51898">
    <property type="entry name" value="TYR_RECOMBINASE"/>
    <property type="match status" value="1"/>
</dbReference>
<comment type="similarity">
    <text evidence="1">Belongs to the 'phage' integrase family.</text>
</comment>
<evidence type="ECO:0000313" key="9">
    <source>
        <dbReference type="EMBL" id="ART52396.1"/>
    </source>
</evidence>
<dbReference type="InterPro" id="IPR044068">
    <property type="entry name" value="CB"/>
</dbReference>
<evidence type="ECO:0000259" key="8">
    <source>
        <dbReference type="PROSITE" id="PS51900"/>
    </source>
</evidence>
<dbReference type="GO" id="GO:0015074">
    <property type="term" value="P:DNA integration"/>
    <property type="evidence" value="ECO:0007669"/>
    <property type="project" value="UniProtKB-KW"/>
</dbReference>
<evidence type="ECO:0000256" key="2">
    <source>
        <dbReference type="ARBA" id="ARBA00022908"/>
    </source>
</evidence>
<accession>A0A240U3I6</accession>
<evidence type="ECO:0000256" key="5">
    <source>
        <dbReference type="PROSITE-ProRule" id="PRU01248"/>
    </source>
</evidence>
<evidence type="ECO:0000259" key="7">
    <source>
        <dbReference type="PROSITE" id="PS51898"/>
    </source>
</evidence>
<dbReference type="Pfam" id="PF00589">
    <property type="entry name" value="Phage_integrase"/>
    <property type="match status" value="1"/>
</dbReference>
<dbReference type="SUPFAM" id="SSF56349">
    <property type="entry name" value="DNA breaking-rejoining enzymes"/>
    <property type="match status" value="1"/>
</dbReference>
<gene>
    <name evidence="9" type="ORF">CBP34_13045</name>
</gene>
<dbReference type="Gene3D" id="1.10.150.130">
    <property type="match status" value="1"/>
</dbReference>
<evidence type="ECO:0000256" key="3">
    <source>
        <dbReference type="ARBA" id="ARBA00023125"/>
    </source>
</evidence>
<dbReference type="PANTHER" id="PTHR30629">
    <property type="entry name" value="PROPHAGE INTEGRASE"/>
    <property type="match status" value="1"/>
</dbReference>
<keyword evidence="2" id="KW-0229">DNA integration</keyword>
<keyword evidence="10" id="KW-1185">Reference proteome</keyword>
<feature type="domain" description="Tyr recombinase" evidence="7">
    <location>
        <begin position="203"/>
        <end position="382"/>
    </location>
</feature>
<dbReference type="KEGG" id="acin:CBP34_13045"/>
<dbReference type="InterPro" id="IPR010998">
    <property type="entry name" value="Integrase_recombinase_N"/>
</dbReference>